<keyword evidence="1" id="KW-0812">Transmembrane</keyword>
<dbReference type="AlphaFoldDB" id="A0A3B1E6F3"/>
<sequence length="159" mass="18466">MFKNKIILYIYSISKQPVKFTVLLEANQLFNEGMKIDGSILGFRIKLGRAYIVFLLLTHIIIVPVAFAFHNLFTLLDCHASIILTMFFTALLFGVFSFFKKWARDAITQQRIKAAWAIQFPFFPYETYHKEINNIFEQALAEGISKKNLETFILDKLSN</sequence>
<protein>
    <submittedName>
        <fullName evidence="2">Membrane protein</fullName>
    </submittedName>
</protein>
<accession>A0A3B1E6F3</accession>
<keyword evidence="1" id="KW-1133">Transmembrane helix</keyword>
<evidence type="ECO:0000256" key="1">
    <source>
        <dbReference type="SAM" id="Phobius"/>
    </source>
</evidence>
<keyword evidence="1" id="KW-0472">Membrane</keyword>
<proteinExistence type="predicted"/>
<gene>
    <name evidence="2" type="ORF">MNB_ARC-1_99</name>
</gene>
<feature type="transmembrane region" description="Helical" evidence="1">
    <location>
        <begin position="50"/>
        <end position="73"/>
    </location>
</feature>
<dbReference type="EMBL" id="UOYO01000035">
    <property type="protein sequence ID" value="VAY87795.1"/>
    <property type="molecule type" value="Genomic_DNA"/>
</dbReference>
<organism evidence="2">
    <name type="scientific">hydrothermal vent metagenome</name>
    <dbReference type="NCBI Taxonomy" id="652676"/>
    <lineage>
        <taxon>unclassified sequences</taxon>
        <taxon>metagenomes</taxon>
        <taxon>ecological metagenomes</taxon>
    </lineage>
</organism>
<reference evidence="2" key="1">
    <citation type="submission" date="2018-10" db="EMBL/GenBank/DDBJ databases">
        <authorList>
            <person name="Aoki K."/>
        </authorList>
    </citation>
    <scope>NUCLEOTIDE SEQUENCE</scope>
</reference>
<evidence type="ECO:0000313" key="2">
    <source>
        <dbReference type="EMBL" id="VAY87795.1"/>
    </source>
</evidence>
<feature type="transmembrane region" description="Helical" evidence="1">
    <location>
        <begin position="79"/>
        <end position="99"/>
    </location>
</feature>
<name>A0A3B1E6F3_9ZZZZ</name>